<dbReference type="RefSeq" id="WP_118257258.1">
    <property type="nucleotide sequence ID" value="NZ_QRKN01000001.1"/>
</dbReference>
<accession>A0A414ZR88</accession>
<evidence type="ECO:0000313" key="1">
    <source>
        <dbReference type="EMBL" id="RHI25782.1"/>
    </source>
</evidence>
<protein>
    <submittedName>
        <fullName evidence="1">Uncharacterized protein</fullName>
    </submittedName>
</protein>
<proteinExistence type="predicted"/>
<evidence type="ECO:0000313" key="2">
    <source>
        <dbReference type="Proteomes" id="UP000285865"/>
    </source>
</evidence>
<gene>
    <name evidence="1" type="ORF">DW172_03620</name>
</gene>
<dbReference type="Proteomes" id="UP000285865">
    <property type="component" value="Unassembled WGS sequence"/>
</dbReference>
<dbReference type="AlphaFoldDB" id="A0A414ZR88"/>
<comment type="caution">
    <text evidence="1">The sequence shown here is derived from an EMBL/GenBank/DDBJ whole genome shotgun (WGS) entry which is preliminary data.</text>
</comment>
<reference evidence="1 2" key="1">
    <citation type="submission" date="2018-08" db="EMBL/GenBank/DDBJ databases">
        <title>A genome reference for cultivated species of the human gut microbiota.</title>
        <authorList>
            <person name="Zou Y."/>
            <person name="Xue W."/>
            <person name="Luo G."/>
        </authorList>
    </citation>
    <scope>NUCLEOTIDE SEQUENCE [LARGE SCALE GENOMIC DNA]</scope>
    <source>
        <strain evidence="1 2">AM16-11</strain>
    </source>
</reference>
<sequence length="89" mass="10410">MLDFRDFYCIADYANMNWKGGFVPIEIAENAYNYLCEFQSSKEKGEPNDTINYLLTNLDADIENGEDLEDVRYWTSEIRKELGLNEPII</sequence>
<name>A0A414ZR88_9FIRM</name>
<organism evidence="1 2">
    <name type="scientific">Agathobacter rectalis</name>
    <dbReference type="NCBI Taxonomy" id="39491"/>
    <lineage>
        <taxon>Bacteria</taxon>
        <taxon>Bacillati</taxon>
        <taxon>Bacillota</taxon>
        <taxon>Clostridia</taxon>
        <taxon>Lachnospirales</taxon>
        <taxon>Lachnospiraceae</taxon>
        <taxon>Agathobacter</taxon>
    </lineage>
</organism>
<dbReference type="EMBL" id="QRKN01000001">
    <property type="protein sequence ID" value="RHI25782.1"/>
    <property type="molecule type" value="Genomic_DNA"/>
</dbReference>